<keyword evidence="2" id="KW-0449">Lipoprotein</keyword>
<keyword evidence="1" id="KW-0519">Myristate</keyword>
<dbReference type="GO" id="GO:0071230">
    <property type="term" value="P:cellular response to amino acid stimulus"/>
    <property type="evidence" value="ECO:0007669"/>
    <property type="project" value="TreeGrafter"/>
</dbReference>
<evidence type="ECO:0000256" key="1">
    <source>
        <dbReference type="ARBA" id="ARBA00022707"/>
    </source>
</evidence>
<dbReference type="GO" id="GO:0001919">
    <property type="term" value="P:regulation of receptor recycling"/>
    <property type="evidence" value="ECO:0007669"/>
    <property type="project" value="TreeGrafter"/>
</dbReference>
<gene>
    <name evidence="3" type="ORF">RDWZM_005051</name>
</gene>
<dbReference type="PANTHER" id="PTHR13401">
    <property type="entry name" value="RAGULATOR COMPLEX PROTEIN LAMTOR1"/>
    <property type="match status" value="1"/>
</dbReference>
<dbReference type="OMA" id="IHCDEPF"/>
<evidence type="ECO:0000256" key="2">
    <source>
        <dbReference type="ARBA" id="ARBA00023288"/>
    </source>
</evidence>
<dbReference type="GO" id="GO:0005765">
    <property type="term" value="C:lysosomal membrane"/>
    <property type="evidence" value="ECO:0007669"/>
    <property type="project" value="TreeGrafter"/>
</dbReference>
<dbReference type="EMBL" id="JAPWDV010000002">
    <property type="protein sequence ID" value="KAJ6219239.1"/>
    <property type="molecule type" value="Genomic_DNA"/>
</dbReference>
<evidence type="ECO:0000313" key="4">
    <source>
        <dbReference type="Proteomes" id="UP001142055"/>
    </source>
</evidence>
<sequence>MGGLCCCLKKDEYFEDGFNNESRPILDNQGINDGDRRDSQYPISVSNQVYGSIQANGLRQASEDLQNQMYNRVLNQLSSRVIDISSIEKSGEQADLTDREYIINQKLSSVRRSVMLDSKKTTPSRSDHSLFKSREPIPMDDYRLIINIAAKSATAVEYGFRIHDSEPFVVNFDNAPY</sequence>
<dbReference type="PANTHER" id="PTHR13401:SF2">
    <property type="entry name" value="RAGULATOR COMPLEX PROTEIN LAMTOR1"/>
    <property type="match status" value="1"/>
</dbReference>
<dbReference type="GO" id="GO:0060090">
    <property type="term" value="F:molecular adaptor activity"/>
    <property type="evidence" value="ECO:0007669"/>
    <property type="project" value="TreeGrafter"/>
</dbReference>
<protein>
    <recommendedName>
        <fullName evidence="5">Ragulator complex protein LAMTOR1</fullName>
    </recommendedName>
</protein>
<proteinExistence type="predicted"/>
<organism evidence="3 4">
    <name type="scientific">Blomia tropicalis</name>
    <name type="common">Mite</name>
    <dbReference type="NCBI Taxonomy" id="40697"/>
    <lineage>
        <taxon>Eukaryota</taxon>
        <taxon>Metazoa</taxon>
        <taxon>Ecdysozoa</taxon>
        <taxon>Arthropoda</taxon>
        <taxon>Chelicerata</taxon>
        <taxon>Arachnida</taxon>
        <taxon>Acari</taxon>
        <taxon>Acariformes</taxon>
        <taxon>Sarcoptiformes</taxon>
        <taxon>Astigmata</taxon>
        <taxon>Glycyphagoidea</taxon>
        <taxon>Echimyopodidae</taxon>
        <taxon>Blomia</taxon>
    </lineage>
</organism>
<accession>A0A9Q0M5I7</accession>
<comment type="caution">
    <text evidence="3">The sequence shown here is derived from an EMBL/GenBank/DDBJ whole genome shotgun (WGS) entry which is preliminary data.</text>
</comment>
<evidence type="ECO:0008006" key="5">
    <source>
        <dbReference type="Google" id="ProtNLM"/>
    </source>
</evidence>
<evidence type="ECO:0000313" key="3">
    <source>
        <dbReference type="EMBL" id="KAJ6219239.1"/>
    </source>
</evidence>
<dbReference type="GO" id="GO:0043410">
    <property type="term" value="P:positive regulation of MAPK cascade"/>
    <property type="evidence" value="ECO:0007669"/>
    <property type="project" value="TreeGrafter"/>
</dbReference>
<dbReference type="AlphaFoldDB" id="A0A9Q0M5I7"/>
<dbReference type="GO" id="GO:0071986">
    <property type="term" value="C:Ragulator complex"/>
    <property type="evidence" value="ECO:0007669"/>
    <property type="project" value="TreeGrafter"/>
</dbReference>
<name>A0A9Q0M5I7_BLOTA</name>
<reference evidence="3" key="1">
    <citation type="submission" date="2022-12" db="EMBL/GenBank/DDBJ databases">
        <title>Genome assemblies of Blomia tropicalis.</title>
        <authorList>
            <person name="Cui Y."/>
        </authorList>
    </citation>
    <scope>NUCLEOTIDE SEQUENCE</scope>
    <source>
        <tissue evidence="3">Adult mites</tissue>
    </source>
</reference>
<keyword evidence="4" id="KW-1185">Reference proteome</keyword>
<dbReference type="GO" id="GO:0005085">
    <property type="term" value="F:guanyl-nucleotide exchange factor activity"/>
    <property type="evidence" value="ECO:0007669"/>
    <property type="project" value="TreeGrafter"/>
</dbReference>
<dbReference type="Proteomes" id="UP001142055">
    <property type="component" value="Chromosome 2"/>
</dbReference>